<evidence type="ECO:0008006" key="4">
    <source>
        <dbReference type="Google" id="ProtNLM"/>
    </source>
</evidence>
<dbReference type="RefSeq" id="WP_344617976.1">
    <property type="nucleotide sequence ID" value="NZ_BAAARV010000081.1"/>
</dbReference>
<comment type="caution">
    <text evidence="2">The sequence shown here is derived from an EMBL/GenBank/DDBJ whole genome shotgun (WGS) entry which is preliminary data.</text>
</comment>
<keyword evidence="3" id="KW-1185">Reference proteome</keyword>
<dbReference type="EMBL" id="BAAARV010000081">
    <property type="protein sequence ID" value="GAA2376830.1"/>
    <property type="molecule type" value="Genomic_DNA"/>
</dbReference>
<evidence type="ECO:0000256" key="1">
    <source>
        <dbReference type="SAM" id="MobiDB-lite"/>
    </source>
</evidence>
<evidence type="ECO:0000313" key="2">
    <source>
        <dbReference type="EMBL" id="GAA2376830.1"/>
    </source>
</evidence>
<name>A0ABN3HFD9_9ACTN</name>
<reference evidence="2 3" key="1">
    <citation type="journal article" date="2019" name="Int. J. Syst. Evol. Microbiol.">
        <title>The Global Catalogue of Microorganisms (GCM) 10K type strain sequencing project: providing services to taxonomists for standard genome sequencing and annotation.</title>
        <authorList>
            <consortium name="The Broad Institute Genomics Platform"/>
            <consortium name="The Broad Institute Genome Sequencing Center for Infectious Disease"/>
            <person name="Wu L."/>
            <person name="Ma J."/>
        </authorList>
    </citation>
    <scope>NUCLEOTIDE SEQUENCE [LARGE SCALE GENOMIC DNA]</scope>
    <source>
        <strain evidence="2 3">JCM 3272</strain>
    </source>
</reference>
<dbReference type="NCBIfam" id="NF046120">
    <property type="entry name" value="lipo_SCO0607"/>
    <property type="match status" value="1"/>
</dbReference>
<accession>A0ABN3HFD9</accession>
<organism evidence="2 3">
    <name type="scientific">Dactylosporangium salmoneum</name>
    <dbReference type="NCBI Taxonomy" id="53361"/>
    <lineage>
        <taxon>Bacteria</taxon>
        <taxon>Bacillati</taxon>
        <taxon>Actinomycetota</taxon>
        <taxon>Actinomycetes</taxon>
        <taxon>Micromonosporales</taxon>
        <taxon>Micromonosporaceae</taxon>
        <taxon>Dactylosporangium</taxon>
    </lineage>
</organism>
<protein>
    <recommendedName>
        <fullName evidence="4">Lipoprotein</fullName>
    </recommendedName>
</protein>
<gene>
    <name evidence="2" type="ORF">GCM10010170_081210</name>
</gene>
<evidence type="ECO:0000313" key="3">
    <source>
        <dbReference type="Proteomes" id="UP001501444"/>
    </source>
</evidence>
<feature type="region of interest" description="Disordered" evidence="1">
    <location>
        <begin position="37"/>
        <end position="59"/>
    </location>
</feature>
<dbReference type="Proteomes" id="UP001501444">
    <property type="component" value="Unassembled WGS sequence"/>
</dbReference>
<dbReference type="InterPro" id="IPR058119">
    <property type="entry name" value="SCO0607-like"/>
</dbReference>
<proteinExistence type="predicted"/>
<sequence length="97" mass="10648">MRRFLALLLATALLPAAGCHVRERICGSDSYPAKAVGNTTGRTCVPDGQDPPAGYVRYPKDKQPVYVDDQWDRYWRTVTVDEHGNIVSTATPSPAQS</sequence>